<name>A0A0E0IPP5_ORYNI</name>
<organism evidence="2">
    <name type="scientific">Oryza nivara</name>
    <name type="common">Indian wild rice</name>
    <name type="synonym">Oryza sativa f. spontanea</name>
    <dbReference type="NCBI Taxonomy" id="4536"/>
    <lineage>
        <taxon>Eukaryota</taxon>
        <taxon>Viridiplantae</taxon>
        <taxon>Streptophyta</taxon>
        <taxon>Embryophyta</taxon>
        <taxon>Tracheophyta</taxon>
        <taxon>Spermatophyta</taxon>
        <taxon>Magnoliopsida</taxon>
        <taxon>Liliopsida</taxon>
        <taxon>Poales</taxon>
        <taxon>Poaceae</taxon>
        <taxon>BOP clade</taxon>
        <taxon>Oryzoideae</taxon>
        <taxon>Oryzeae</taxon>
        <taxon>Oryzinae</taxon>
        <taxon>Oryza</taxon>
    </lineage>
</organism>
<feature type="region of interest" description="Disordered" evidence="1">
    <location>
        <begin position="43"/>
        <end position="82"/>
    </location>
</feature>
<keyword evidence="3" id="KW-1185">Reference proteome</keyword>
<reference evidence="2" key="1">
    <citation type="submission" date="2015-04" db="UniProtKB">
        <authorList>
            <consortium name="EnsemblPlants"/>
        </authorList>
    </citation>
    <scope>IDENTIFICATION</scope>
    <source>
        <strain evidence="2">SL10</strain>
    </source>
</reference>
<reference evidence="2" key="2">
    <citation type="submission" date="2018-04" db="EMBL/GenBank/DDBJ databases">
        <title>OnivRS2 (Oryza nivara Reference Sequence Version 2).</title>
        <authorList>
            <person name="Zhang J."/>
            <person name="Kudrna D."/>
            <person name="Lee S."/>
            <person name="Talag J."/>
            <person name="Rajasekar S."/>
            <person name="Welchert J."/>
            <person name="Hsing Y.-I."/>
            <person name="Wing R.A."/>
        </authorList>
    </citation>
    <scope>NUCLEOTIDE SEQUENCE [LARGE SCALE GENOMIC DNA]</scope>
</reference>
<accession>A0A0E0IPP5</accession>
<dbReference type="Gramene" id="ONIVA10G02720.2">
    <property type="protein sequence ID" value="ONIVA10G02720.2"/>
    <property type="gene ID" value="ONIVA10G02720"/>
</dbReference>
<dbReference type="AlphaFoldDB" id="A0A0E0IPP5"/>
<evidence type="ECO:0000313" key="2">
    <source>
        <dbReference type="EnsemblPlants" id="ONIVA10G02720.2"/>
    </source>
</evidence>
<sequence length="82" mass="8802">MLSGWGNEVSLGFFRLWISSPPRLTRSPRAACARSPCVIGDASPPSSSVHPGFSPPLAFEPSNVPPRGSGHKQTCLEMQRVL</sequence>
<dbReference type="EnsemblPlants" id="ONIVA10G02720.2">
    <property type="protein sequence ID" value="ONIVA10G02720.2"/>
    <property type="gene ID" value="ONIVA10G02720"/>
</dbReference>
<proteinExistence type="predicted"/>
<dbReference type="HOGENOM" id="CLU_2562258_0_0_1"/>
<evidence type="ECO:0000313" key="3">
    <source>
        <dbReference type="Proteomes" id="UP000006591"/>
    </source>
</evidence>
<evidence type="ECO:0000256" key="1">
    <source>
        <dbReference type="SAM" id="MobiDB-lite"/>
    </source>
</evidence>
<dbReference type="Proteomes" id="UP000006591">
    <property type="component" value="Chromosome 10"/>
</dbReference>
<protein>
    <submittedName>
        <fullName evidence="2">Uncharacterized protein</fullName>
    </submittedName>
</protein>